<gene>
    <name evidence="1" type="ORF">GCM10011573_17400</name>
</gene>
<proteinExistence type="predicted"/>
<sequence>MNKLEETVKQQGEMLEEGKEYSASEIMANQLAYLYKTSREEGTTTEEKIELSLAMVRIFEAI</sequence>
<protein>
    <submittedName>
        <fullName evidence="1">Uncharacterized protein</fullName>
    </submittedName>
</protein>
<dbReference type="Proteomes" id="UP000630615">
    <property type="component" value="Unassembled WGS sequence"/>
</dbReference>
<accession>A0ABQ1P3H8</accession>
<organism evidence="1 2">
    <name type="scientific">Enterococcus wangshanyuanii</name>
    <dbReference type="NCBI Taxonomy" id="2005703"/>
    <lineage>
        <taxon>Bacteria</taxon>
        <taxon>Bacillati</taxon>
        <taxon>Bacillota</taxon>
        <taxon>Bacilli</taxon>
        <taxon>Lactobacillales</taxon>
        <taxon>Enterococcaceae</taxon>
        <taxon>Enterococcus</taxon>
    </lineage>
</organism>
<evidence type="ECO:0000313" key="2">
    <source>
        <dbReference type="Proteomes" id="UP000630615"/>
    </source>
</evidence>
<name>A0ABQ1P3H8_9ENTE</name>
<dbReference type="EMBL" id="BMKI01000003">
    <property type="protein sequence ID" value="GGC88311.1"/>
    <property type="molecule type" value="Genomic_DNA"/>
</dbReference>
<comment type="caution">
    <text evidence="1">The sequence shown here is derived from an EMBL/GenBank/DDBJ whole genome shotgun (WGS) entry which is preliminary data.</text>
</comment>
<reference evidence="2" key="1">
    <citation type="journal article" date="2019" name="Int. J. Syst. Evol. Microbiol.">
        <title>The Global Catalogue of Microorganisms (GCM) 10K type strain sequencing project: providing services to taxonomists for standard genome sequencing and annotation.</title>
        <authorList>
            <consortium name="The Broad Institute Genomics Platform"/>
            <consortium name="The Broad Institute Genome Sequencing Center for Infectious Disease"/>
            <person name="Wu L."/>
            <person name="Ma J."/>
        </authorList>
    </citation>
    <scope>NUCLEOTIDE SEQUENCE [LARGE SCALE GENOMIC DNA]</scope>
    <source>
        <strain evidence="2">CGMCC 1.15942</strain>
    </source>
</reference>
<keyword evidence="2" id="KW-1185">Reference proteome</keyword>
<evidence type="ECO:0000313" key="1">
    <source>
        <dbReference type="EMBL" id="GGC88311.1"/>
    </source>
</evidence>
<dbReference type="RefSeq" id="WP_088271232.1">
    <property type="nucleotide sequence ID" value="NZ_BMKI01000003.1"/>
</dbReference>